<dbReference type="Proteomes" id="UP000032707">
    <property type="component" value="Unassembled WGS sequence"/>
</dbReference>
<protein>
    <submittedName>
        <fullName evidence="2">Uncharacterized protein</fullName>
    </submittedName>
</protein>
<organism evidence="2 3">
    <name type="scientific">Neisseria meningitidis serogroup B / serotype 15 (strain H44/76)</name>
    <dbReference type="NCBI Taxonomy" id="909420"/>
    <lineage>
        <taxon>Bacteria</taxon>
        <taxon>Pseudomonadati</taxon>
        <taxon>Pseudomonadota</taxon>
        <taxon>Betaproteobacteria</taxon>
        <taxon>Neisseriales</taxon>
        <taxon>Neisseriaceae</taxon>
        <taxon>Neisseria</taxon>
    </lineage>
</organism>
<evidence type="ECO:0000313" key="3">
    <source>
        <dbReference type="Proteomes" id="UP000032707"/>
    </source>
</evidence>
<keyword evidence="1" id="KW-0175">Coiled coil</keyword>
<dbReference type="PATRIC" id="fig|909420.4.peg.1193"/>
<comment type="caution">
    <text evidence="2">The sequence shown here is derived from an EMBL/GenBank/DDBJ whole genome shotgun (WGS) entry which is preliminary data.</text>
</comment>
<proteinExistence type="predicted"/>
<gene>
    <name evidence="2" type="ORF">NMH_1172</name>
</gene>
<reference evidence="2 3" key="1">
    <citation type="journal article" date="2011" name="J. Bacteriol.">
        <title>Genome sequence of Neisseria meningitidis serogroup B strain H44/76.</title>
        <authorList>
            <person name="Piet J.R."/>
            <person name="Huis In 't Veld R.A."/>
            <person name="van Schaik B.D."/>
            <person name="van Kampen A.H."/>
            <person name="Baas F."/>
            <person name="van de Beek D."/>
            <person name="Pannekoek Y."/>
            <person name="van der Ende A."/>
        </authorList>
    </citation>
    <scope>NUCLEOTIDE SEQUENCE [LARGE SCALE GENOMIC DNA]</scope>
    <source>
        <strain evidence="2 3">H44/76</strain>
    </source>
</reference>
<dbReference type="AlphaFoldDB" id="E6MWX9"/>
<evidence type="ECO:0000256" key="1">
    <source>
        <dbReference type="SAM" id="Coils"/>
    </source>
</evidence>
<feature type="coiled-coil region" evidence="1">
    <location>
        <begin position="172"/>
        <end position="220"/>
    </location>
</feature>
<evidence type="ECO:0000313" key="2">
    <source>
        <dbReference type="EMBL" id="EFV63914.1"/>
    </source>
</evidence>
<sequence>MAKVAVNGAVVERDLVVFAQVGAYLFGTEFAADKGVDVLNQLRIELIGLSLTLFDSPALPLGFFGAVLLPLGAVPSDFAADGAFVAVQLFGDFGDGAVAGQVLDVVSFALGQLRVAHGNLSCRKGRMLPHTGLFLLGKVALQMRIRRRLKQGVIMAKTNNKPETAETAAPSFEDIKAELDAVQAELAAARNDVEMLTTALEKAEDDKKALSAELAELKVQHTQRAADALADSRDVMLVSTGADGKEFWRGGLLFDGGWREVKRAEVGEAVWKAICAEPMLQRKAVE</sequence>
<dbReference type="EMBL" id="AEQZ01000019">
    <property type="protein sequence ID" value="EFV63914.1"/>
    <property type="molecule type" value="Genomic_DNA"/>
</dbReference>
<accession>E6MWX9</accession>
<name>E6MWX9_NEIMH</name>